<gene>
    <name evidence="9" type="ORF">J5N97_001377</name>
</gene>
<dbReference type="InterPro" id="IPR044670">
    <property type="entry name" value="SOFL"/>
</dbReference>
<feature type="region of interest" description="Disordered" evidence="8">
    <location>
        <begin position="103"/>
        <end position="124"/>
    </location>
</feature>
<feature type="compositionally biased region" description="Low complexity" evidence="8">
    <location>
        <begin position="329"/>
        <end position="338"/>
    </location>
</feature>
<feature type="region of interest" description="Disordered" evidence="8">
    <location>
        <begin position="247"/>
        <end position="378"/>
    </location>
</feature>
<evidence type="ECO:0000256" key="4">
    <source>
        <dbReference type="ARBA" id="ARBA00022864"/>
    </source>
</evidence>
<keyword evidence="10" id="KW-1185">Reference proteome</keyword>
<dbReference type="EMBL" id="JAGGNH010000062">
    <property type="protein sequence ID" value="KAJ0960728.1"/>
    <property type="molecule type" value="Genomic_DNA"/>
</dbReference>
<feature type="compositionally biased region" description="Basic and acidic residues" evidence="8">
    <location>
        <begin position="306"/>
        <end position="328"/>
    </location>
</feature>
<feature type="compositionally biased region" description="Acidic residues" evidence="8">
    <location>
        <begin position="276"/>
        <end position="291"/>
    </location>
</feature>
<keyword evidence="7" id="KW-0175">Coiled coil</keyword>
<name>A0A9D5BU53_9LILI</name>
<comment type="caution">
    <text evidence="9">The sequence shown here is derived from an EMBL/GenBank/DDBJ whole genome shotgun (WGS) entry which is preliminary data.</text>
</comment>
<dbReference type="PANTHER" id="PTHR33347:SF31">
    <property type="entry name" value="PROTEIN SOB FIVE-LIKE 1"/>
    <property type="match status" value="1"/>
</dbReference>
<dbReference type="Proteomes" id="UP001085076">
    <property type="component" value="Unassembled WGS sequence"/>
</dbReference>
<feature type="compositionally biased region" description="Acidic residues" evidence="8">
    <location>
        <begin position="254"/>
        <end position="264"/>
    </location>
</feature>
<keyword evidence="3" id="KW-0203">Cytokinin biosynthesis</keyword>
<sequence length="378" mass="42224">MSFLLLFCRHRDEEIHPFPLFRFHLEKPLALSLFHSPFSPLLRRNLTRTAAYEHIVTGRPCSRLRSARPAPFLAALLPAKLRQGGPAPLPLCAHYRLPFELRPRPGSSLPQGSSSPQATIEASSSPNFIASSIGSRIEETTHRSCHRSGSWSSFARGASMELHSRITQLENNNKQLQERLDAITQLENNNKQLQARLDAMTVERDEYQEQAKKQNTWSLDFEACLHAKSIMEGGEECSSSESGWTMYLASPMHDDDDDQDDDQVVDGINNVHEDDHGQEEEEEDDDEDDGDSMASDASTGPTHSKQSNERGEGGGVVDDGKLCDEKSSKYSSYSCMKSGSKKVEKKKIMYDGKRSTKDVSQNETSAASLYDHKVSKTK</sequence>
<evidence type="ECO:0000256" key="3">
    <source>
        <dbReference type="ARBA" id="ARBA00022712"/>
    </source>
</evidence>
<keyword evidence="5" id="KW-0539">Nucleus</keyword>
<dbReference type="PANTHER" id="PTHR33347">
    <property type="entry name" value="OSJNBA0091C07.3 PROTEIN"/>
    <property type="match status" value="1"/>
</dbReference>
<comment type="subcellular location">
    <subcellularLocation>
        <location evidence="1">Cytoplasm</location>
    </subcellularLocation>
</comment>
<dbReference type="AlphaFoldDB" id="A0A9D5BU53"/>
<dbReference type="GO" id="GO:0009691">
    <property type="term" value="P:cytokinin biosynthetic process"/>
    <property type="evidence" value="ECO:0007669"/>
    <property type="project" value="UniProtKB-KW"/>
</dbReference>
<keyword evidence="2" id="KW-0963">Cytoplasm</keyword>
<protein>
    <submittedName>
        <fullName evidence="9">Uncharacterized protein</fullName>
    </submittedName>
</protein>
<evidence type="ECO:0000313" key="9">
    <source>
        <dbReference type="EMBL" id="KAJ0960728.1"/>
    </source>
</evidence>
<dbReference type="GO" id="GO:0005737">
    <property type="term" value="C:cytoplasm"/>
    <property type="evidence" value="ECO:0007669"/>
    <property type="project" value="UniProtKB-SubCell"/>
</dbReference>
<comment type="similarity">
    <text evidence="6">Belongs to the SOFL plant protein family.</text>
</comment>
<dbReference type="GO" id="GO:0009736">
    <property type="term" value="P:cytokinin-activated signaling pathway"/>
    <property type="evidence" value="ECO:0007669"/>
    <property type="project" value="UniProtKB-KW"/>
</dbReference>
<keyword evidence="4" id="KW-0932">Cytokinin signaling pathway</keyword>
<feature type="compositionally biased region" description="Polar residues" evidence="8">
    <location>
        <begin position="358"/>
        <end position="367"/>
    </location>
</feature>
<evidence type="ECO:0000313" key="10">
    <source>
        <dbReference type="Proteomes" id="UP001085076"/>
    </source>
</evidence>
<evidence type="ECO:0000256" key="8">
    <source>
        <dbReference type="SAM" id="MobiDB-lite"/>
    </source>
</evidence>
<proteinExistence type="inferred from homology"/>
<feature type="compositionally biased region" description="Polar residues" evidence="8">
    <location>
        <begin position="295"/>
        <end position="305"/>
    </location>
</feature>
<evidence type="ECO:0000256" key="1">
    <source>
        <dbReference type="ARBA" id="ARBA00004496"/>
    </source>
</evidence>
<feature type="compositionally biased region" description="Low complexity" evidence="8">
    <location>
        <begin position="104"/>
        <end position="117"/>
    </location>
</feature>
<evidence type="ECO:0000256" key="5">
    <source>
        <dbReference type="ARBA" id="ARBA00023242"/>
    </source>
</evidence>
<feature type="coiled-coil region" evidence="7">
    <location>
        <begin position="159"/>
        <end position="210"/>
    </location>
</feature>
<evidence type="ECO:0000256" key="2">
    <source>
        <dbReference type="ARBA" id="ARBA00022490"/>
    </source>
</evidence>
<organism evidence="9 10">
    <name type="scientific">Dioscorea zingiberensis</name>
    <dbReference type="NCBI Taxonomy" id="325984"/>
    <lineage>
        <taxon>Eukaryota</taxon>
        <taxon>Viridiplantae</taxon>
        <taxon>Streptophyta</taxon>
        <taxon>Embryophyta</taxon>
        <taxon>Tracheophyta</taxon>
        <taxon>Spermatophyta</taxon>
        <taxon>Magnoliopsida</taxon>
        <taxon>Liliopsida</taxon>
        <taxon>Dioscoreales</taxon>
        <taxon>Dioscoreaceae</taxon>
        <taxon>Dioscorea</taxon>
    </lineage>
</organism>
<accession>A0A9D5BU53</accession>
<evidence type="ECO:0000256" key="6">
    <source>
        <dbReference type="ARBA" id="ARBA00024199"/>
    </source>
</evidence>
<evidence type="ECO:0000256" key="7">
    <source>
        <dbReference type="SAM" id="Coils"/>
    </source>
</evidence>
<reference evidence="9 10" key="1">
    <citation type="journal article" date="2022" name="Hortic Res">
        <title>The genome of Dioscorea zingiberensis sheds light on the biosynthesis, origin and evolution of the medicinally important diosgenin saponins.</title>
        <authorList>
            <person name="Li Y."/>
            <person name="Tan C."/>
            <person name="Li Z."/>
            <person name="Guo J."/>
            <person name="Li S."/>
            <person name="Chen X."/>
            <person name="Wang C."/>
            <person name="Dai X."/>
            <person name="Yang H."/>
            <person name="Song W."/>
            <person name="Hou L."/>
            <person name="Xu J."/>
            <person name="Tong Z."/>
            <person name="Xu A."/>
            <person name="Yuan X."/>
            <person name="Wang W."/>
            <person name="Yang Q."/>
            <person name="Chen L."/>
            <person name="Sun Z."/>
            <person name="Wang K."/>
            <person name="Pan B."/>
            <person name="Chen J."/>
            <person name="Bao Y."/>
            <person name="Liu F."/>
            <person name="Qi X."/>
            <person name="Gang D.R."/>
            <person name="Wen J."/>
            <person name="Li J."/>
        </authorList>
    </citation>
    <scope>NUCLEOTIDE SEQUENCE [LARGE SCALE GENOMIC DNA]</scope>
    <source>
        <strain evidence="9">Dzin_1.0</strain>
    </source>
</reference>
<feature type="compositionally biased region" description="Basic and acidic residues" evidence="8">
    <location>
        <begin position="346"/>
        <end position="357"/>
    </location>
</feature>